<dbReference type="EMBL" id="MFKT01000019">
    <property type="protein sequence ID" value="OGG53047.1"/>
    <property type="molecule type" value="Genomic_DNA"/>
</dbReference>
<evidence type="ECO:0000313" key="5">
    <source>
        <dbReference type="Proteomes" id="UP000176863"/>
    </source>
</evidence>
<protein>
    <recommendedName>
        <fullName evidence="3">DUF2207 domain-containing protein</fullName>
    </recommendedName>
</protein>
<feature type="transmembrane region" description="Helical" evidence="1">
    <location>
        <begin position="240"/>
        <end position="263"/>
    </location>
</feature>
<proteinExistence type="predicted"/>
<feature type="chain" id="PRO_5009523574" description="DUF2207 domain-containing protein" evidence="2">
    <location>
        <begin position="26"/>
        <end position="268"/>
    </location>
</feature>
<gene>
    <name evidence="4" type="ORF">A2851_05785</name>
</gene>
<keyword evidence="1" id="KW-0472">Membrane</keyword>
<evidence type="ECO:0000256" key="1">
    <source>
        <dbReference type="SAM" id="Phobius"/>
    </source>
</evidence>
<sequence>MHVLKRLMAGGAISAISMVPLFSYAQSDAASYRYNRITTDFSINADGSVDVSELLTMFYNGGFHASWRSVPHASSTPITDVRVLDGTTGRPFAFSPERLDGADSSDWNKYSVYEKDGSSNIEWYYNTSDRVHTWVLHYTLHNELTITSSGTGTFEHTLADYGVPVDTIESTVTLPGAITEPQVNLVTSTGRDFYIDRPDERTYRFRVSSIESGEQVSIHVGWQKGLVNKEATSLYQNQKYWHYILGAGLLAVLATLALLFLYWRRKEG</sequence>
<dbReference type="InterPro" id="IPR018702">
    <property type="entry name" value="DUF2207"/>
</dbReference>
<dbReference type="Proteomes" id="UP000176863">
    <property type="component" value="Unassembled WGS sequence"/>
</dbReference>
<name>A0A1F6CVA6_9BACT</name>
<dbReference type="AlphaFoldDB" id="A0A1F6CVA6"/>
<dbReference type="Pfam" id="PF09972">
    <property type="entry name" value="DUF2207"/>
    <property type="match status" value="1"/>
</dbReference>
<evidence type="ECO:0000256" key="2">
    <source>
        <dbReference type="SAM" id="SignalP"/>
    </source>
</evidence>
<evidence type="ECO:0000259" key="3">
    <source>
        <dbReference type="Pfam" id="PF09972"/>
    </source>
</evidence>
<reference evidence="4 5" key="1">
    <citation type="journal article" date="2016" name="Nat. Commun.">
        <title>Thousands of microbial genomes shed light on interconnected biogeochemical processes in an aquifer system.</title>
        <authorList>
            <person name="Anantharaman K."/>
            <person name="Brown C.T."/>
            <person name="Hug L.A."/>
            <person name="Sharon I."/>
            <person name="Castelle C.J."/>
            <person name="Probst A.J."/>
            <person name="Thomas B.C."/>
            <person name="Singh A."/>
            <person name="Wilkins M.J."/>
            <person name="Karaoz U."/>
            <person name="Brodie E.L."/>
            <person name="Williams K.H."/>
            <person name="Hubbard S.S."/>
            <person name="Banfield J.F."/>
        </authorList>
    </citation>
    <scope>NUCLEOTIDE SEQUENCE [LARGE SCALE GENOMIC DNA]</scope>
</reference>
<organism evidence="4 5">
    <name type="scientific">Candidatus Kaiserbacteria bacterium RIFCSPHIGHO2_01_FULL_53_29</name>
    <dbReference type="NCBI Taxonomy" id="1798480"/>
    <lineage>
        <taxon>Bacteria</taxon>
        <taxon>Candidatus Kaiseribacteriota</taxon>
    </lineage>
</organism>
<keyword evidence="2" id="KW-0732">Signal</keyword>
<evidence type="ECO:0000313" key="4">
    <source>
        <dbReference type="EMBL" id="OGG53047.1"/>
    </source>
</evidence>
<keyword evidence="1" id="KW-0812">Transmembrane</keyword>
<feature type="signal peptide" evidence="2">
    <location>
        <begin position="1"/>
        <end position="25"/>
    </location>
</feature>
<feature type="domain" description="DUF2207" evidence="3">
    <location>
        <begin position="35"/>
        <end position="222"/>
    </location>
</feature>
<keyword evidence="1" id="KW-1133">Transmembrane helix</keyword>
<accession>A0A1F6CVA6</accession>
<comment type="caution">
    <text evidence="4">The sequence shown here is derived from an EMBL/GenBank/DDBJ whole genome shotgun (WGS) entry which is preliminary data.</text>
</comment>